<dbReference type="AlphaFoldDB" id="A0AAJ0HKZ4"/>
<gene>
    <name evidence="1" type="ORF">B0T25DRAFT_139014</name>
</gene>
<sequence length="83" mass="9459">MVLTVGCRGCKSSTRVGFVAPLGNTKEDDYYRNDSPVGEVWLACCCWRLRLIVGGGLLKYCRHEEKRRRRGKGSSSERLYRCV</sequence>
<accession>A0AAJ0HKZ4</accession>
<evidence type="ECO:0000313" key="1">
    <source>
        <dbReference type="EMBL" id="KAK3356765.1"/>
    </source>
</evidence>
<evidence type="ECO:0000313" key="2">
    <source>
        <dbReference type="Proteomes" id="UP001275084"/>
    </source>
</evidence>
<comment type="caution">
    <text evidence="1">The sequence shown here is derived from an EMBL/GenBank/DDBJ whole genome shotgun (WGS) entry which is preliminary data.</text>
</comment>
<name>A0AAJ0HKZ4_9PEZI</name>
<dbReference type="EMBL" id="JAUIQD010000003">
    <property type="protein sequence ID" value="KAK3356765.1"/>
    <property type="molecule type" value="Genomic_DNA"/>
</dbReference>
<dbReference type="Proteomes" id="UP001275084">
    <property type="component" value="Unassembled WGS sequence"/>
</dbReference>
<protein>
    <submittedName>
        <fullName evidence="1">Uncharacterized protein</fullName>
    </submittedName>
</protein>
<reference evidence="1" key="2">
    <citation type="submission" date="2023-06" db="EMBL/GenBank/DDBJ databases">
        <authorList>
            <consortium name="Lawrence Berkeley National Laboratory"/>
            <person name="Haridas S."/>
            <person name="Hensen N."/>
            <person name="Bonometti L."/>
            <person name="Westerberg I."/>
            <person name="Brannstrom I.O."/>
            <person name="Guillou S."/>
            <person name="Cros-Aarteil S."/>
            <person name="Calhoun S."/>
            <person name="Kuo A."/>
            <person name="Mondo S."/>
            <person name="Pangilinan J."/>
            <person name="Riley R."/>
            <person name="Labutti K."/>
            <person name="Andreopoulos B."/>
            <person name="Lipzen A."/>
            <person name="Chen C."/>
            <person name="Yanf M."/>
            <person name="Daum C."/>
            <person name="Ng V."/>
            <person name="Clum A."/>
            <person name="Steindorff A."/>
            <person name="Ohm R."/>
            <person name="Martin F."/>
            <person name="Silar P."/>
            <person name="Natvig D."/>
            <person name="Lalanne C."/>
            <person name="Gautier V."/>
            <person name="Ament-Velasquez S.L."/>
            <person name="Kruys A."/>
            <person name="Hutchinson M.I."/>
            <person name="Powell A.J."/>
            <person name="Barry K."/>
            <person name="Miller A.N."/>
            <person name="Grigoriev I.V."/>
            <person name="Debuchy R."/>
            <person name="Gladieux P."/>
            <person name="Thoren M.H."/>
            <person name="Johannesson H."/>
        </authorList>
    </citation>
    <scope>NUCLEOTIDE SEQUENCE</scope>
    <source>
        <strain evidence="1">CBS 955.72</strain>
    </source>
</reference>
<proteinExistence type="predicted"/>
<keyword evidence="2" id="KW-1185">Reference proteome</keyword>
<organism evidence="1 2">
    <name type="scientific">Lasiosphaeria hispida</name>
    <dbReference type="NCBI Taxonomy" id="260671"/>
    <lineage>
        <taxon>Eukaryota</taxon>
        <taxon>Fungi</taxon>
        <taxon>Dikarya</taxon>
        <taxon>Ascomycota</taxon>
        <taxon>Pezizomycotina</taxon>
        <taxon>Sordariomycetes</taxon>
        <taxon>Sordariomycetidae</taxon>
        <taxon>Sordariales</taxon>
        <taxon>Lasiosphaeriaceae</taxon>
        <taxon>Lasiosphaeria</taxon>
    </lineage>
</organism>
<reference evidence="1" key="1">
    <citation type="journal article" date="2023" name="Mol. Phylogenet. Evol.">
        <title>Genome-scale phylogeny and comparative genomics of the fungal order Sordariales.</title>
        <authorList>
            <person name="Hensen N."/>
            <person name="Bonometti L."/>
            <person name="Westerberg I."/>
            <person name="Brannstrom I.O."/>
            <person name="Guillou S."/>
            <person name="Cros-Aarteil S."/>
            <person name="Calhoun S."/>
            <person name="Haridas S."/>
            <person name="Kuo A."/>
            <person name="Mondo S."/>
            <person name="Pangilinan J."/>
            <person name="Riley R."/>
            <person name="LaButti K."/>
            <person name="Andreopoulos B."/>
            <person name="Lipzen A."/>
            <person name="Chen C."/>
            <person name="Yan M."/>
            <person name="Daum C."/>
            <person name="Ng V."/>
            <person name="Clum A."/>
            <person name="Steindorff A."/>
            <person name="Ohm R.A."/>
            <person name="Martin F."/>
            <person name="Silar P."/>
            <person name="Natvig D.O."/>
            <person name="Lalanne C."/>
            <person name="Gautier V."/>
            <person name="Ament-Velasquez S.L."/>
            <person name="Kruys A."/>
            <person name="Hutchinson M.I."/>
            <person name="Powell A.J."/>
            <person name="Barry K."/>
            <person name="Miller A.N."/>
            <person name="Grigoriev I.V."/>
            <person name="Debuchy R."/>
            <person name="Gladieux P."/>
            <person name="Hiltunen Thoren M."/>
            <person name="Johannesson H."/>
        </authorList>
    </citation>
    <scope>NUCLEOTIDE SEQUENCE</scope>
    <source>
        <strain evidence="1">CBS 955.72</strain>
    </source>
</reference>